<reference evidence="6" key="1">
    <citation type="submission" date="2021-01" db="UniProtKB">
        <authorList>
            <consortium name="EnsemblMetazoa"/>
        </authorList>
    </citation>
    <scope>IDENTIFICATION</scope>
</reference>
<keyword evidence="7" id="KW-1185">Reference proteome</keyword>
<dbReference type="Pfam" id="PF00755">
    <property type="entry name" value="Carn_acyltransf"/>
    <property type="match status" value="1"/>
</dbReference>
<feature type="active site" description="Proton acceptor" evidence="4">
    <location>
        <position position="323"/>
    </location>
</feature>
<dbReference type="InterPro" id="IPR023213">
    <property type="entry name" value="CAT-like_dom_sf"/>
</dbReference>
<dbReference type="EnsemblMetazoa" id="CLYHEMT007288.1">
    <property type="protein sequence ID" value="CLYHEMP007288.1"/>
    <property type="gene ID" value="CLYHEMG007288"/>
</dbReference>
<keyword evidence="2" id="KW-0808">Transferase</keyword>
<keyword evidence="3" id="KW-0012">Acyltransferase</keyword>
<protein>
    <recommendedName>
        <fullName evidence="5">Choline/carnitine acyltransferase domain-containing protein</fullName>
    </recommendedName>
</protein>
<sequence length="608" mass="69365">MSKTFDLQSQLPPLPLPTLQDTCNKYLDSVKPFLTKDEFMETGFKVELFQNGIGKELHNKLMQLAKHSKNWAQDRWYDSYFDYRGSNPMMSNISGGYESRFDFDQPCHGLVIERAANWIHSMTTIYQRVVKQEVPVQKLGRQFPMDMSQYANFFCGSRLPGEKRDTLMHNIHLLPQPDGSMHVVAPSKHIVVMKNAHIFHVKVIDDNNVILHPKSIQRQLERIHEICKDLEEGEGVAALTMGTRDKWYKAYKHLCILDRQNKTNINLINQSIFAFAFEDVETHNLQEATEHGILGGLSKNRWFDKSCQAVIGTTGVVITTEDHVHFDGNVGCQILQDCADYLTEHKFDIQPGYEPQQGEEPVEIVFTVDDTIRDYIKEAVHLHGLISSSLGLIDKPIEHYGKAFAKTVRINPDTVFQMAMQLAYYSLNKSVCPTYESGTTRMFYHGRTETNRSCTVESKEWCEAMFNNQKTGPERLELFRKAVQKHDTLMLDACQGKGIDRHLFLLKKISEEEGIPLPDIYIDKAYKASGGDGNFVISSSLTGFTVLHGGMAPMVEDGYGIFYSINKDRTQVVLSSWKTSQKTDHLKMYDAIVSSLDKIKELCQLSKM</sequence>
<dbReference type="InterPro" id="IPR000542">
    <property type="entry name" value="Carn_acyl_trans"/>
</dbReference>
<evidence type="ECO:0000256" key="2">
    <source>
        <dbReference type="ARBA" id="ARBA00022679"/>
    </source>
</evidence>
<evidence type="ECO:0000259" key="5">
    <source>
        <dbReference type="Pfam" id="PF00755"/>
    </source>
</evidence>
<dbReference type="Gene3D" id="3.30.559.70">
    <property type="entry name" value="Choline/Carnitine o-acyltransferase, domain 2"/>
    <property type="match status" value="1"/>
</dbReference>
<dbReference type="GeneID" id="136821883"/>
<dbReference type="InterPro" id="IPR042231">
    <property type="entry name" value="Cho/carn_acyl_trans_2"/>
</dbReference>
<dbReference type="EnsemblMetazoa" id="CLYHEMT007288.2">
    <property type="protein sequence ID" value="CLYHEMP007288.2"/>
    <property type="gene ID" value="CLYHEMG007288"/>
</dbReference>
<dbReference type="PANTHER" id="PTHR22589:SF67">
    <property type="entry name" value="PEROXISOMAL CARNITINE O-OCTANOYLTRANSFERASE"/>
    <property type="match status" value="1"/>
</dbReference>
<dbReference type="GO" id="GO:0008458">
    <property type="term" value="F:carnitine O-octanoyltransferase activity"/>
    <property type="evidence" value="ECO:0007669"/>
    <property type="project" value="TreeGrafter"/>
</dbReference>
<comment type="similarity">
    <text evidence="1">Belongs to the carnitine/choline acetyltransferase family.</text>
</comment>
<evidence type="ECO:0000313" key="7">
    <source>
        <dbReference type="Proteomes" id="UP000594262"/>
    </source>
</evidence>
<dbReference type="AlphaFoldDB" id="A0A7M5V072"/>
<dbReference type="OrthoDB" id="240216at2759"/>
<evidence type="ECO:0000256" key="4">
    <source>
        <dbReference type="PIRSR" id="PIRSR600542-1"/>
    </source>
</evidence>
<evidence type="ECO:0000313" key="6">
    <source>
        <dbReference type="EnsemblMetazoa" id="CLYHEMP007288.2"/>
    </source>
</evidence>
<organism evidence="6 7">
    <name type="scientific">Clytia hemisphaerica</name>
    <dbReference type="NCBI Taxonomy" id="252671"/>
    <lineage>
        <taxon>Eukaryota</taxon>
        <taxon>Metazoa</taxon>
        <taxon>Cnidaria</taxon>
        <taxon>Hydrozoa</taxon>
        <taxon>Hydroidolina</taxon>
        <taxon>Leptothecata</taxon>
        <taxon>Obeliida</taxon>
        <taxon>Clytiidae</taxon>
        <taxon>Clytia</taxon>
    </lineage>
</organism>
<dbReference type="GO" id="GO:0005777">
    <property type="term" value="C:peroxisome"/>
    <property type="evidence" value="ECO:0007669"/>
    <property type="project" value="TreeGrafter"/>
</dbReference>
<dbReference type="SUPFAM" id="SSF52777">
    <property type="entry name" value="CoA-dependent acyltransferases"/>
    <property type="match status" value="2"/>
</dbReference>
<feature type="domain" description="Choline/carnitine acyltransferase" evidence="5">
    <location>
        <begin position="14"/>
        <end position="592"/>
    </location>
</feature>
<evidence type="ECO:0000256" key="3">
    <source>
        <dbReference type="ARBA" id="ARBA00023315"/>
    </source>
</evidence>
<proteinExistence type="inferred from homology"/>
<dbReference type="InterPro" id="IPR039551">
    <property type="entry name" value="Cho/carn_acyl_trans"/>
</dbReference>
<name>A0A7M5V072_9CNID</name>
<dbReference type="RefSeq" id="XP_066934231.1">
    <property type="nucleotide sequence ID" value="XM_067078130.1"/>
</dbReference>
<dbReference type="Proteomes" id="UP000594262">
    <property type="component" value="Unplaced"/>
</dbReference>
<dbReference type="Gene3D" id="3.30.559.10">
    <property type="entry name" value="Chloramphenicol acetyltransferase-like domain"/>
    <property type="match status" value="1"/>
</dbReference>
<evidence type="ECO:0000256" key="1">
    <source>
        <dbReference type="ARBA" id="ARBA00005232"/>
    </source>
</evidence>
<accession>A0A7M5V072</accession>
<dbReference type="PANTHER" id="PTHR22589">
    <property type="entry name" value="CARNITINE O-ACYLTRANSFERASE"/>
    <property type="match status" value="1"/>
</dbReference>